<evidence type="ECO:0000256" key="2">
    <source>
        <dbReference type="ARBA" id="ARBA00022475"/>
    </source>
</evidence>
<dbReference type="InterPro" id="IPR002797">
    <property type="entry name" value="Polysacc_synth"/>
</dbReference>
<dbReference type="GeneID" id="77461320"/>
<protein>
    <submittedName>
        <fullName evidence="7">Flippase Wzx</fullName>
    </submittedName>
</protein>
<reference evidence="7 8" key="1">
    <citation type="submission" date="2018-06" db="EMBL/GenBank/DDBJ databases">
        <authorList>
            <consortium name="Pathogen Informatics"/>
            <person name="Doyle S."/>
        </authorList>
    </citation>
    <scope>NUCLEOTIDE SEQUENCE [LARGE SCALE GENOMIC DNA]</scope>
    <source>
        <strain evidence="7 8">NCTC11087</strain>
    </source>
</reference>
<keyword evidence="3 6" id="KW-0812">Transmembrane</keyword>
<feature type="transmembrane region" description="Helical" evidence="6">
    <location>
        <begin position="438"/>
        <end position="462"/>
    </location>
</feature>
<dbReference type="EMBL" id="UHFX01000003">
    <property type="protein sequence ID" value="SUO03467.1"/>
    <property type="molecule type" value="Genomic_DNA"/>
</dbReference>
<feature type="transmembrane region" description="Helical" evidence="6">
    <location>
        <begin position="356"/>
        <end position="376"/>
    </location>
</feature>
<accession>A0A380LJP6</accession>
<feature type="transmembrane region" description="Helical" evidence="6">
    <location>
        <begin position="247"/>
        <end position="267"/>
    </location>
</feature>
<dbReference type="RefSeq" id="WP_022789686.1">
    <property type="nucleotide sequence ID" value="NZ_UHFX01000003.1"/>
</dbReference>
<evidence type="ECO:0000256" key="1">
    <source>
        <dbReference type="ARBA" id="ARBA00004651"/>
    </source>
</evidence>
<evidence type="ECO:0000256" key="4">
    <source>
        <dbReference type="ARBA" id="ARBA00022989"/>
    </source>
</evidence>
<feature type="transmembrane region" description="Helical" evidence="6">
    <location>
        <begin position="41"/>
        <end position="64"/>
    </location>
</feature>
<keyword evidence="8" id="KW-1185">Reference proteome</keyword>
<dbReference type="PANTHER" id="PTHR30250">
    <property type="entry name" value="PST FAMILY PREDICTED COLANIC ACID TRANSPORTER"/>
    <property type="match status" value="1"/>
</dbReference>
<evidence type="ECO:0000256" key="6">
    <source>
        <dbReference type="SAM" id="Phobius"/>
    </source>
</evidence>
<name>A0A380LJP6_9FIRM</name>
<keyword evidence="2" id="KW-1003">Cell membrane</keyword>
<evidence type="ECO:0000313" key="7">
    <source>
        <dbReference type="EMBL" id="SUO03467.1"/>
    </source>
</evidence>
<feature type="transmembrane region" description="Helical" evidence="6">
    <location>
        <begin position="148"/>
        <end position="165"/>
    </location>
</feature>
<dbReference type="GO" id="GO:0005886">
    <property type="term" value="C:plasma membrane"/>
    <property type="evidence" value="ECO:0007669"/>
    <property type="project" value="UniProtKB-SubCell"/>
</dbReference>
<dbReference type="AlphaFoldDB" id="A0A380LJP6"/>
<dbReference type="CDD" id="cd13128">
    <property type="entry name" value="MATE_Wzx_like"/>
    <property type="match status" value="1"/>
</dbReference>
<feature type="transmembrane region" description="Helical" evidence="6">
    <location>
        <begin position="85"/>
        <end position="106"/>
    </location>
</feature>
<sequence length="487" mass="54286">MKSIKYNAIVNGILSVANIIFPLIAFPYISRVLGVETNGKLNFASASLTYFSLFATLGLSTYGIKACARVREDRTKLSKTVHELLLINAVTTTIACIALVISIFVVPRYHQEWKLLFIYSWNMILNVVGMNWLYSAIERYDYITKRSIAFKFIGVVLMFLFVHSPADSYKYAVITVFANVGGNILNIIYSRNFITYKWYGDYDCKQHIKPTLAMFATYLAVNVYSSLDSVMLGFMCGDFQVGIYSAAVKIRTVLTTLITSVGTVLLPRLSFYIAGENWKEFKRLLKKSYCTIIMIAVPMMVYFILAAKPSVVFLSGAEYADAAKPMRILMPIMLISSLSNITGMQILIPTGGEWKFAISVSCGAVVDIILNVILIPQMGANGAAIGTLFAELTQFCVQVFFTRNYIRGAISTKGTVQVVIATILGTVGYYLISSILHVGTFATLFITALVFFGVYAVVLLAFRYEMLIELLNMVWSPILKKLKKSNQ</sequence>
<dbReference type="Pfam" id="PF01943">
    <property type="entry name" value="Polysacc_synt"/>
    <property type="match status" value="1"/>
</dbReference>
<feature type="transmembrane region" description="Helical" evidence="6">
    <location>
        <begin position="328"/>
        <end position="349"/>
    </location>
</feature>
<feature type="transmembrane region" description="Helical" evidence="6">
    <location>
        <begin position="414"/>
        <end position="432"/>
    </location>
</feature>
<dbReference type="OrthoDB" id="9815702at2"/>
<proteinExistence type="predicted"/>
<evidence type="ECO:0000256" key="5">
    <source>
        <dbReference type="ARBA" id="ARBA00023136"/>
    </source>
</evidence>
<keyword evidence="4 6" id="KW-1133">Transmembrane helix</keyword>
<feature type="transmembrane region" description="Helical" evidence="6">
    <location>
        <begin position="288"/>
        <end position="308"/>
    </location>
</feature>
<dbReference type="Proteomes" id="UP000255523">
    <property type="component" value="Unassembled WGS sequence"/>
</dbReference>
<feature type="transmembrane region" description="Helical" evidence="6">
    <location>
        <begin position="171"/>
        <end position="189"/>
    </location>
</feature>
<dbReference type="PANTHER" id="PTHR30250:SF11">
    <property type="entry name" value="O-ANTIGEN TRANSPORTER-RELATED"/>
    <property type="match status" value="1"/>
</dbReference>
<comment type="subcellular location">
    <subcellularLocation>
        <location evidence="1">Cell membrane</location>
        <topology evidence="1">Multi-pass membrane protein</topology>
    </subcellularLocation>
</comment>
<feature type="transmembrane region" description="Helical" evidence="6">
    <location>
        <begin position="9"/>
        <end position="29"/>
    </location>
</feature>
<feature type="transmembrane region" description="Helical" evidence="6">
    <location>
        <begin position="118"/>
        <end position="136"/>
    </location>
</feature>
<organism evidence="7 8">
    <name type="scientific">Faecalicoccus pleomorphus</name>
    <dbReference type="NCBI Taxonomy" id="1323"/>
    <lineage>
        <taxon>Bacteria</taxon>
        <taxon>Bacillati</taxon>
        <taxon>Bacillota</taxon>
        <taxon>Erysipelotrichia</taxon>
        <taxon>Erysipelotrichales</taxon>
        <taxon>Erysipelotrichaceae</taxon>
        <taxon>Faecalicoccus</taxon>
    </lineage>
</organism>
<keyword evidence="5 6" id="KW-0472">Membrane</keyword>
<gene>
    <name evidence="7" type="primary">rfbX</name>
    <name evidence="7" type="ORF">NCTC11087_00329</name>
</gene>
<feature type="transmembrane region" description="Helical" evidence="6">
    <location>
        <begin position="382"/>
        <end position="402"/>
    </location>
</feature>
<feature type="transmembrane region" description="Helical" evidence="6">
    <location>
        <begin position="210"/>
        <end position="227"/>
    </location>
</feature>
<evidence type="ECO:0000313" key="8">
    <source>
        <dbReference type="Proteomes" id="UP000255523"/>
    </source>
</evidence>
<dbReference type="InterPro" id="IPR050833">
    <property type="entry name" value="Poly_Biosynth_Transport"/>
</dbReference>
<evidence type="ECO:0000256" key="3">
    <source>
        <dbReference type="ARBA" id="ARBA00022692"/>
    </source>
</evidence>